<dbReference type="KEGG" id="ala:BFG52_14720"/>
<evidence type="ECO:0000313" key="2">
    <source>
        <dbReference type="Proteomes" id="UP000093391"/>
    </source>
</evidence>
<organism evidence="1 2">
    <name type="scientific">Acinetobacter larvae</name>
    <dbReference type="NCBI Taxonomy" id="1789224"/>
    <lineage>
        <taxon>Bacteria</taxon>
        <taxon>Pseudomonadati</taxon>
        <taxon>Pseudomonadota</taxon>
        <taxon>Gammaproteobacteria</taxon>
        <taxon>Moraxellales</taxon>
        <taxon>Moraxellaceae</taxon>
        <taxon>Acinetobacter</taxon>
    </lineage>
</organism>
<dbReference type="STRING" id="1789224.BFG52_14720"/>
<name>A0A1B2M2Q6_9GAMM</name>
<reference evidence="1 2" key="1">
    <citation type="submission" date="2016-08" db="EMBL/GenBank/DDBJ databases">
        <authorList>
            <person name="Seilhamer J.J."/>
        </authorList>
    </citation>
    <scope>NUCLEOTIDE SEQUENCE [LARGE SCALE GENOMIC DNA]</scope>
    <source>
        <strain evidence="1 2">BRTC-1</strain>
    </source>
</reference>
<proteinExistence type="predicted"/>
<gene>
    <name evidence="1" type="ORF">BFG52_14720</name>
</gene>
<protein>
    <submittedName>
        <fullName evidence="1">Uncharacterized protein</fullName>
    </submittedName>
</protein>
<dbReference type="AlphaFoldDB" id="A0A1B2M2Q6"/>
<accession>A0A1B2M2Q6</accession>
<dbReference type="RefSeq" id="WP_067557891.1">
    <property type="nucleotide sequence ID" value="NZ_CP016895.1"/>
</dbReference>
<dbReference type="Proteomes" id="UP000093391">
    <property type="component" value="Chromosome"/>
</dbReference>
<sequence length="61" mass="6981">MLTQNLELLDIDAKESNKTKKIMRKSNEPGACGIDADRIDDFNSTIISFNIVELLTKKKRR</sequence>
<evidence type="ECO:0000313" key="1">
    <source>
        <dbReference type="EMBL" id="AOA59475.1"/>
    </source>
</evidence>
<dbReference type="EMBL" id="CP016895">
    <property type="protein sequence ID" value="AOA59475.1"/>
    <property type="molecule type" value="Genomic_DNA"/>
</dbReference>
<keyword evidence="2" id="KW-1185">Reference proteome</keyword>